<feature type="domain" description="FHA" evidence="1">
    <location>
        <begin position="34"/>
        <end position="87"/>
    </location>
</feature>
<dbReference type="AlphaFoldDB" id="A0A9P6K309"/>
<sequence length="128" mass="14804">MNTDDGEKAVAKLKISSQFDNQPVRIFYLYKGINSVGRDPNLCNVWLTENFICRVHMYINVQDEFIFIRDGVKRPGKKPTTLSASTPTTHIMERDDWYQCTQKMGYITPEQQTAIYNGTHMDETFVGE</sequence>
<dbReference type="CDD" id="cd00060">
    <property type="entry name" value="FHA"/>
    <property type="match status" value="1"/>
</dbReference>
<dbReference type="EMBL" id="JAAAXW010000105">
    <property type="protein sequence ID" value="KAF9543755.1"/>
    <property type="molecule type" value="Genomic_DNA"/>
</dbReference>
<evidence type="ECO:0000259" key="1">
    <source>
        <dbReference type="PROSITE" id="PS50006"/>
    </source>
</evidence>
<dbReference type="SUPFAM" id="SSF49879">
    <property type="entry name" value="SMAD/FHA domain"/>
    <property type="match status" value="1"/>
</dbReference>
<accession>A0A9P6K309</accession>
<comment type="caution">
    <text evidence="2">The sequence shown here is derived from an EMBL/GenBank/DDBJ whole genome shotgun (WGS) entry which is preliminary data.</text>
</comment>
<dbReference type="Proteomes" id="UP000723463">
    <property type="component" value="Unassembled WGS sequence"/>
</dbReference>
<dbReference type="InterPro" id="IPR000253">
    <property type="entry name" value="FHA_dom"/>
</dbReference>
<dbReference type="InterPro" id="IPR008984">
    <property type="entry name" value="SMAD_FHA_dom_sf"/>
</dbReference>
<gene>
    <name evidence="2" type="ORF">EC957_000450</name>
</gene>
<name>A0A9P6K309_9FUNG</name>
<keyword evidence="3" id="KW-1185">Reference proteome</keyword>
<dbReference type="Gene3D" id="2.60.200.20">
    <property type="match status" value="1"/>
</dbReference>
<reference evidence="2" key="1">
    <citation type="journal article" date="2020" name="Fungal Divers.">
        <title>Resolving the Mortierellaceae phylogeny through synthesis of multi-gene phylogenetics and phylogenomics.</title>
        <authorList>
            <person name="Vandepol N."/>
            <person name="Liber J."/>
            <person name="Desiro A."/>
            <person name="Na H."/>
            <person name="Kennedy M."/>
            <person name="Barry K."/>
            <person name="Grigoriev I.V."/>
            <person name="Miller A.N."/>
            <person name="O'Donnell K."/>
            <person name="Stajich J.E."/>
            <person name="Bonito G."/>
        </authorList>
    </citation>
    <scope>NUCLEOTIDE SEQUENCE</scope>
    <source>
        <strain evidence="2">NRRL 2591</strain>
    </source>
</reference>
<evidence type="ECO:0000313" key="3">
    <source>
        <dbReference type="Proteomes" id="UP000723463"/>
    </source>
</evidence>
<proteinExistence type="predicted"/>
<organism evidence="2 3">
    <name type="scientific">Mortierella hygrophila</name>
    <dbReference type="NCBI Taxonomy" id="979708"/>
    <lineage>
        <taxon>Eukaryota</taxon>
        <taxon>Fungi</taxon>
        <taxon>Fungi incertae sedis</taxon>
        <taxon>Mucoromycota</taxon>
        <taxon>Mortierellomycotina</taxon>
        <taxon>Mortierellomycetes</taxon>
        <taxon>Mortierellales</taxon>
        <taxon>Mortierellaceae</taxon>
        <taxon>Mortierella</taxon>
    </lineage>
</organism>
<dbReference type="PROSITE" id="PS50006">
    <property type="entry name" value="FHA_DOMAIN"/>
    <property type="match status" value="1"/>
</dbReference>
<evidence type="ECO:0000313" key="2">
    <source>
        <dbReference type="EMBL" id="KAF9543755.1"/>
    </source>
</evidence>
<protein>
    <recommendedName>
        <fullName evidence="1">FHA domain-containing protein</fullName>
    </recommendedName>
</protein>